<protein>
    <submittedName>
        <fullName evidence="2">Class I SAM-dependent methyltransferase</fullName>
    </submittedName>
</protein>
<accession>A0ABY9PM05</accession>
<dbReference type="Pfam" id="PF08242">
    <property type="entry name" value="Methyltransf_12"/>
    <property type="match status" value="1"/>
</dbReference>
<name>A0ABY9PM05_SERFO</name>
<keyword evidence="2" id="KW-0489">Methyltransferase</keyword>
<dbReference type="Gene3D" id="3.40.50.150">
    <property type="entry name" value="Vaccinia Virus protein VP39"/>
    <property type="match status" value="1"/>
</dbReference>
<dbReference type="InterPro" id="IPR029063">
    <property type="entry name" value="SAM-dependent_MTases_sf"/>
</dbReference>
<sequence>MKNGNLAIVDSLIDEEYMQLLEAAWSKAGGYARDIVSEYGGNESALSTRAQALEWLRLASAREVSLNSPVLPSGSALSFLKLARDAYPGFLAGESNGTNLLFSGDGLQIWRGYYSSSNPLYAPLNQAAVTALVDRVKEGVPLRILEIGVGTGGATTTALNALEQVATAPISYLATDISASLLRSTADKLSQRATGLIEFNFEPYDFNAEPTRKHVSTGGFDVVLAVNALHNAHNLPASLRMLSSLLKEGGVLITSESICGSGEQVHQEFFLNLLPLPEHRQGCSSRFFCSEDWQHAIDNAGLKSDIAINSIGPELMLLATVSKI</sequence>
<reference evidence="2 3" key="1">
    <citation type="submission" date="2023-08" db="EMBL/GenBank/DDBJ databases">
        <title>Complete Genome and Methylome dissection of Serratia fonticola NEB369.</title>
        <authorList>
            <person name="Fomenkov A."/>
            <person name="Roberts R.D."/>
        </authorList>
    </citation>
    <scope>NUCLEOTIDE SEQUENCE [LARGE SCALE GENOMIC DNA]</scope>
    <source>
        <strain evidence="2 3">NEB369</strain>
    </source>
</reference>
<dbReference type="RefSeq" id="WP_309205415.1">
    <property type="nucleotide sequence ID" value="NZ_CP133586.1"/>
</dbReference>
<evidence type="ECO:0000313" key="3">
    <source>
        <dbReference type="Proteomes" id="UP001235341"/>
    </source>
</evidence>
<dbReference type="SUPFAM" id="SSF53335">
    <property type="entry name" value="S-adenosyl-L-methionine-dependent methyltransferases"/>
    <property type="match status" value="1"/>
</dbReference>
<evidence type="ECO:0000313" key="2">
    <source>
        <dbReference type="EMBL" id="WMT14059.1"/>
    </source>
</evidence>
<dbReference type="InterPro" id="IPR013217">
    <property type="entry name" value="Methyltransf_12"/>
</dbReference>
<evidence type="ECO:0000259" key="1">
    <source>
        <dbReference type="Pfam" id="PF08242"/>
    </source>
</evidence>
<keyword evidence="3" id="KW-1185">Reference proteome</keyword>
<gene>
    <name evidence="2" type="ORF">RFB13_23130</name>
</gene>
<dbReference type="GO" id="GO:0032259">
    <property type="term" value="P:methylation"/>
    <property type="evidence" value="ECO:0007669"/>
    <property type="project" value="UniProtKB-KW"/>
</dbReference>
<feature type="domain" description="Methyltransferase type 12" evidence="1">
    <location>
        <begin position="145"/>
        <end position="252"/>
    </location>
</feature>
<dbReference type="Proteomes" id="UP001235341">
    <property type="component" value="Chromosome"/>
</dbReference>
<keyword evidence="2" id="KW-0808">Transferase</keyword>
<proteinExistence type="predicted"/>
<dbReference type="GO" id="GO:0008168">
    <property type="term" value="F:methyltransferase activity"/>
    <property type="evidence" value="ECO:0007669"/>
    <property type="project" value="UniProtKB-KW"/>
</dbReference>
<dbReference type="EMBL" id="CP133586">
    <property type="protein sequence ID" value="WMT14059.1"/>
    <property type="molecule type" value="Genomic_DNA"/>
</dbReference>
<organism evidence="2 3">
    <name type="scientific">Serratia fonticola</name>
    <dbReference type="NCBI Taxonomy" id="47917"/>
    <lineage>
        <taxon>Bacteria</taxon>
        <taxon>Pseudomonadati</taxon>
        <taxon>Pseudomonadota</taxon>
        <taxon>Gammaproteobacteria</taxon>
        <taxon>Enterobacterales</taxon>
        <taxon>Yersiniaceae</taxon>
        <taxon>Serratia</taxon>
    </lineage>
</organism>